<dbReference type="InterPro" id="IPR020094">
    <property type="entry name" value="TruA/RsuA/RluB/E/F_N"/>
</dbReference>
<accession>A0A7C4ELC0</accession>
<dbReference type="Pfam" id="PF01416">
    <property type="entry name" value="PseudoU_synth_1"/>
    <property type="match status" value="2"/>
</dbReference>
<dbReference type="GO" id="GO:0160147">
    <property type="term" value="F:tRNA pseudouridine(38-40) synthase activity"/>
    <property type="evidence" value="ECO:0007669"/>
    <property type="project" value="UniProtKB-EC"/>
</dbReference>
<keyword evidence="2 4" id="KW-0819">tRNA processing</keyword>
<dbReference type="CDD" id="cd02570">
    <property type="entry name" value="PseudoU_synth_EcTruA"/>
    <property type="match status" value="1"/>
</dbReference>
<comment type="caution">
    <text evidence="9">The sequence shown here is derived from an EMBL/GenBank/DDBJ whole genome shotgun (WGS) entry which is preliminary data.</text>
</comment>
<dbReference type="GO" id="GO:0003723">
    <property type="term" value="F:RNA binding"/>
    <property type="evidence" value="ECO:0007669"/>
    <property type="project" value="InterPro"/>
</dbReference>
<proteinExistence type="inferred from homology"/>
<keyword evidence="3 4" id="KW-0413">Isomerase</keyword>
<comment type="similarity">
    <text evidence="1 4 7">Belongs to the tRNA pseudouridine synthase TruA family.</text>
</comment>
<dbReference type="PANTHER" id="PTHR11142">
    <property type="entry name" value="PSEUDOURIDYLATE SYNTHASE"/>
    <property type="match status" value="1"/>
</dbReference>
<evidence type="ECO:0000256" key="5">
    <source>
        <dbReference type="PIRSR" id="PIRSR001430-1"/>
    </source>
</evidence>
<evidence type="ECO:0000256" key="7">
    <source>
        <dbReference type="RuleBase" id="RU003792"/>
    </source>
</evidence>
<evidence type="ECO:0000313" key="9">
    <source>
        <dbReference type="EMBL" id="HGG99326.1"/>
    </source>
</evidence>
<sequence>MAHIKMTIQYDGTRYSGWQRQKKGRDIQTVIENAISKIFKKDIKIRGAGRTDAGVHALGQVASFKAELKMPPGVLKKVLNSLLPEDIRITGVDEIDDSFHPQYSVKRKSYIYYVCIDEDCQCFIKRYVWHYPRHLNLSVMEESLSLFKGTFDFTAFSGSTNVKNKIRTIYDFTMQMLSELCFLDMKIQGNFIKFRIEADGFLKYMVRNIVGCMIEIGRGKLTHEQIKKAIQKGERPKPLQTAPACGLFLEKIFY</sequence>
<dbReference type="Gene3D" id="3.30.70.580">
    <property type="entry name" value="Pseudouridine synthase I, catalytic domain, N-terminal subdomain"/>
    <property type="match status" value="1"/>
</dbReference>
<dbReference type="InterPro" id="IPR001406">
    <property type="entry name" value="PsdUridine_synth_TruA"/>
</dbReference>
<dbReference type="AlphaFoldDB" id="A0A7C4ELC0"/>
<feature type="domain" description="Pseudouridine synthase I TruA alpha/beta" evidence="8">
    <location>
        <begin position="8"/>
        <end position="103"/>
    </location>
</feature>
<comment type="function">
    <text evidence="4">Formation of pseudouridine at positions 38, 39 and 40 in the anticodon stem and loop of transfer RNAs.</text>
</comment>
<dbReference type="HAMAP" id="MF_00171">
    <property type="entry name" value="TruA"/>
    <property type="match status" value="1"/>
</dbReference>
<evidence type="ECO:0000256" key="4">
    <source>
        <dbReference type="HAMAP-Rule" id="MF_00171"/>
    </source>
</evidence>
<comment type="subunit">
    <text evidence="4">Homodimer.</text>
</comment>
<name>A0A7C4ELC0_9BACT</name>
<dbReference type="FunFam" id="3.30.70.580:FF:000001">
    <property type="entry name" value="tRNA pseudouridine synthase A"/>
    <property type="match status" value="1"/>
</dbReference>
<organism evidence="9">
    <name type="scientific">Thermodesulfovibrio aggregans</name>
    <dbReference type="NCBI Taxonomy" id="86166"/>
    <lineage>
        <taxon>Bacteria</taxon>
        <taxon>Pseudomonadati</taxon>
        <taxon>Nitrospirota</taxon>
        <taxon>Thermodesulfovibrionia</taxon>
        <taxon>Thermodesulfovibrionales</taxon>
        <taxon>Thermodesulfovibrionaceae</taxon>
        <taxon>Thermodesulfovibrio</taxon>
    </lineage>
</organism>
<protein>
    <recommendedName>
        <fullName evidence="4">tRNA pseudouridine synthase A</fullName>
        <ecNumber evidence="4">5.4.99.12</ecNumber>
    </recommendedName>
    <alternativeName>
        <fullName evidence="4">tRNA pseudouridine(38-40) synthase</fullName>
    </alternativeName>
    <alternativeName>
        <fullName evidence="4">tRNA pseudouridylate synthase I</fullName>
    </alternativeName>
    <alternativeName>
        <fullName evidence="4">tRNA-uridine isomerase I</fullName>
    </alternativeName>
</protein>
<dbReference type="InterPro" id="IPR020097">
    <property type="entry name" value="PsdUridine_synth_TruA_a/b_dom"/>
</dbReference>
<evidence type="ECO:0000256" key="1">
    <source>
        <dbReference type="ARBA" id="ARBA00009375"/>
    </source>
</evidence>
<dbReference type="Gene3D" id="3.30.70.660">
    <property type="entry name" value="Pseudouridine synthase I, catalytic domain, C-terminal subdomain"/>
    <property type="match status" value="1"/>
</dbReference>
<gene>
    <name evidence="4 9" type="primary">truA</name>
    <name evidence="9" type="ORF">ENV75_02595</name>
</gene>
<dbReference type="EMBL" id="DTHO01000022">
    <property type="protein sequence ID" value="HGG99326.1"/>
    <property type="molecule type" value="Genomic_DNA"/>
</dbReference>
<reference evidence="9" key="1">
    <citation type="journal article" date="2020" name="mSystems">
        <title>Genome- and Community-Level Interaction Insights into Carbon Utilization and Element Cycling Functions of Hydrothermarchaeota in Hydrothermal Sediment.</title>
        <authorList>
            <person name="Zhou Z."/>
            <person name="Liu Y."/>
            <person name="Xu W."/>
            <person name="Pan J."/>
            <person name="Luo Z.H."/>
            <person name="Li M."/>
        </authorList>
    </citation>
    <scope>NUCLEOTIDE SEQUENCE [LARGE SCALE GENOMIC DNA]</scope>
    <source>
        <strain evidence="9">SpSt-788</strain>
    </source>
</reference>
<dbReference type="InterPro" id="IPR020095">
    <property type="entry name" value="PsdUridine_synth_TruA_C"/>
</dbReference>
<dbReference type="EC" id="5.4.99.12" evidence="4"/>
<dbReference type="PIRSF" id="PIRSF001430">
    <property type="entry name" value="tRNA_psdUrid_synth"/>
    <property type="match status" value="1"/>
</dbReference>
<evidence type="ECO:0000256" key="3">
    <source>
        <dbReference type="ARBA" id="ARBA00023235"/>
    </source>
</evidence>
<feature type="active site" description="Nucleophile" evidence="4 5">
    <location>
        <position position="52"/>
    </location>
</feature>
<dbReference type="NCBIfam" id="TIGR00071">
    <property type="entry name" value="hisT_truA"/>
    <property type="match status" value="1"/>
</dbReference>
<feature type="domain" description="Pseudouridine synthase I TruA alpha/beta" evidence="8">
    <location>
        <begin position="146"/>
        <end position="254"/>
    </location>
</feature>
<dbReference type="PANTHER" id="PTHR11142:SF0">
    <property type="entry name" value="TRNA PSEUDOURIDINE SYNTHASE-LIKE 1"/>
    <property type="match status" value="1"/>
</dbReference>
<evidence type="ECO:0000256" key="6">
    <source>
        <dbReference type="PIRSR" id="PIRSR001430-2"/>
    </source>
</evidence>
<dbReference type="SUPFAM" id="SSF55120">
    <property type="entry name" value="Pseudouridine synthase"/>
    <property type="match status" value="1"/>
</dbReference>
<dbReference type="InterPro" id="IPR020103">
    <property type="entry name" value="PsdUridine_synth_cat_dom_sf"/>
</dbReference>
<comment type="catalytic activity">
    <reaction evidence="4 7">
        <text>uridine(38/39/40) in tRNA = pseudouridine(38/39/40) in tRNA</text>
        <dbReference type="Rhea" id="RHEA:22376"/>
        <dbReference type="Rhea" id="RHEA-COMP:10085"/>
        <dbReference type="Rhea" id="RHEA-COMP:10087"/>
        <dbReference type="ChEBI" id="CHEBI:65314"/>
        <dbReference type="ChEBI" id="CHEBI:65315"/>
        <dbReference type="EC" id="5.4.99.12"/>
    </reaction>
</comment>
<evidence type="ECO:0000259" key="8">
    <source>
        <dbReference type="Pfam" id="PF01416"/>
    </source>
</evidence>
<dbReference type="GO" id="GO:0031119">
    <property type="term" value="P:tRNA pseudouridine synthesis"/>
    <property type="evidence" value="ECO:0007669"/>
    <property type="project" value="UniProtKB-UniRule"/>
</dbReference>
<feature type="binding site" evidence="4 6">
    <location>
        <position position="110"/>
    </location>
    <ligand>
        <name>substrate</name>
    </ligand>
</feature>
<evidence type="ECO:0000256" key="2">
    <source>
        <dbReference type="ARBA" id="ARBA00022694"/>
    </source>
</evidence>
<comment type="caution">
    <text evidence="4">Lacks conserved residue(s) required for the propagation of feature annotation.</text>
</comment>